<evidence type="ECO:0000313" key="1">
    <source>
        <dbReference type="EMBL" id="MEL1242097.1"/>
    </source>
</evidence>
<keyword evidence="2" id="KW-1185">Reference proteome</keyword>
<proteinExistence type="predicted"/>
<dbReference type="Proteomes" id="UP001398556">
    <property type="component" value="Unassembled WGS sequence"/>
</dbReference>
<evidence type="ECO:0000313" key="2">
    <source>
        <dbReference type="Proteomes" id="UP001398556"/>
    </source>
</evidence>
<reference evidence="1 2" key="1">
    <citation type="submission" date="2024-04" db="EMBL/GenBank/DDBJ databases">
        <title>Flavobacterium sp. DGU99 16S ribosomal RNA gene Genome sequencing and assembly.</title>
        <authorList>
            <person name="Park S."/>
        </authorList>
    </citation>
    <scope>NUCLEOTIDE SEQUENCE [LARGE SCALE GENOMIC DNA]</scope>
    <source>
        <strain evidence="1 2">DGU99</strain>
    </source>
</reference>
<name>A0ABU9HQ95_9FLAO</name>
<organism evidence="1 2">
    <name type="scientific">Flavobacterium flavipallidum</name>
    <dbReference type="NCBI Taxonomy" id="3139140"/>
    <lineage>
        <taxon>Bacteria</taxon>
        <taxon>Pseudomonadati</taxon>
        <taxon>Bacteroidota</taxon>
        <taxon>Flavobacteriia</taxon>
        <taxon>Flavobacteriales</taxon>
        <taxon>Flavobacteriaceae</taxon>
        <taxon>Flavobacterium</taxon>
    </lineage>
</organism>
<dbReference type="EMBL" id="JBBYHU010000032">
    <property type="protein sequence ID" value="MEL1242097.1"/>
    <property type="molecule type" value="Genomic_DNA"/>
</dbReference>
<dbReference type="RefSeq" id="WP_341701303.1">
    <property type="nucleotide sequence ID" value="NZ_JBBYHU010000032.1"/>
</dbReference>
<sequence>MLQELASQIMDDPRFTEEELEEKIIQVFDLCHFIKTYKQSLNIIGYSHPINLIEEDGVKKGIYFCDLLYNTRYSFDRWFYQQSNLKDIINLLNIKELWFVLVVKSFFDDDLIDSQEFIERNKINSLYDKVFYFNFSQSTIKILK</sequence>
<comment type="caution">
    <text evidence="1">The sequence shown here is derived from an EMBL/GenBank/DDBJ whole genome shotgun (WGS) entry which is preliminary data.</text>
</comment>
<protein>
    <submittedName>
        <fullName evidence="1">Uncharacterized protein</fullName>
    </submittedName>
</protein>
<accession>A0ABU9HQ95</accession>
<gene>
    <name evidence="1" type="ORF">AAEO59_13630</name>
</gene>